<dbReference type="AlphaFoldDB" id="A0A7J9D2H1"/>
<keyword evidence="2" id="KW-1185">Reference proteome</keyword>
<gene>
    <name evidence="1" type="ORF">Gogos_021844</name>
</gene>
<dbReference type="EMBL" id="JABEZY010264135">
    <property type="protein sequence ID" value="MBA0754798.1"/>
    <property type="molecule type" value="Genomic_DNA"/>
</dbReference>
<organism evidence="1 2">
    <name type="scientific">Gossypium gossypioides</name>
    <name type="common">Mexican cotton</name>
    <name type="synonym">Selera gossypioides</name>
    <dbReference type="NCBI Taxonomy" id="34282"/>
    <lineage>
        <taxon>Eukaryota</taxon>
        <taxon>Viridiplantae</taxon>
        <taxon>Streptophyta</taxon>
        <taxon>Embryophyta</taxon>
        <taxon>Tracheophyta</taxon>
        <taxon>Spermatophyta</taxon>
        <taxon>Magnoliopsida</taxon>
        <taxon>eudicotyledons</taxon>
        <taxon>Gunneridae</taxon>
        <taxon>Pentapetalae</taxon>
        <taxon>rosids</taxon>
        <taxon>malvids</taxon>
        <taxon>Malvales</taxon>
        <taxon>Malvaceae</taxon>
        <taxon>Malvoideae</taxon>
        <taxon>Gossypium</taxon>
    </lineage>
</organism>
<protein>
    <submittedName>
        <fullName evidence="1">Uncharacterized protein</fullName>
    </submittedName>
</protein>
<evidence type="ECO:0000313" key="2">
    <source>
        <dbReference type="Proteomes" id="UP000593579"/>
    </source>
</evidence>
<sequence>MTINRISLIFIHQMHGLLGG</sequence>
<comment type="caution">
    <text evidence="1">The sequence shown here is derived from an EMBL/GenBank/DDBJ whole genome shotgun (WGS) entry which is preliminary data.</text>
</comment>
<evidence type="ECO:0000313" key="1">
    <source>
        <dbReference type="EMBL" id="MBA0754798.1"/>
    </source>
</evidence>
<accession>A0A7J9D2H1</accession>
<dbReference type="Proteomes" id="UP000593579">
    <property type="component" value="Unassembled WGS sequence"/>
</dbReference>
<name>A0A7J9D2H1_GOSGO</name>
<proteinExistence type="predicted"/>
<reference evidence="1 2" key="1">
    <citation type="journal article" date="2019" name="Genome Biol. Evol.">
        <title>Insights into the evolution of the New World diploid cottons (Gossypium, subgenus Houzingenia) based on genome sequencing.</title>
        <authorList>
            <person name="Grover C.E."/>
            <person name="Arick M.A. 2nd"/>
            <person name="Thrash A."/>
            <person name="Conover J.L."/>
            <person name="Sanders W.S."/>
            <person name="Peterson D.G."/>
            <person name="Frelichowski J.E."/>
            <person name="Scheffler J.A."/>
            <person name="Scheffler B.E."/>
            <person name="Wendel J.F."/>
        </authorList>
    </citation>
    <scope>NUCLEOTIDE SEQUENCE [LARGE SCALE GENOMIC DNA]</scope>
    <source>
        <strain evidence="1">5</strain>
        <tissue evidence="1">Leaf</tissue>
    </source>
</reference>